<dbReference type="OrthoDB" id="790983at2"/>
<accession>A0A179DM48</accession>
<sequence length="277" mass="32265">MIDKTFENLSKNLNIELANIEKQISSPRKKLSTSLKIIKKCLRQLKIDVLAEGFKNEEEEIYFFKKVKPYFYAKWIYVFEIHLLEMNQPKGTSEMLKNYFEGELQLINRYFKQNAYFYHYFKSGAQELDNYCFLRNADMEAIAIPEMPESEQEFATACDPLFAKFIAYEDLQNHLLYLLNPKEIQENPSLEKVIQKTLIDLSVDQLGLITRAADDARLILGKSFSKICKDLAPYIATPEKNHISSNSLRSNAYLAENSDKSNVIKTLEKMINFIKGY</sequence>
<name>A0A179DM48_9SPHI</name>
<dbReference type="Pfam" id="PF09357">
    <property type="entry name" value="RteC"/>
    <property type="match status" value="1"/>
</dbReference>
<protein>
    <recommendedName>
        <fullName evidence="3">RteC protein</fullName>
    </recommendedName>
</protein>
<keyword evidence="2" id="KW-1185">Reference proteome</keyword>
<evidence type="ECO:0000313" key="1">
    <source>
        <dbReference type="EMBL" id="OAQ41978.1"/>
    </source>
</evidence>
<comment type="caution">
    <text evidence="1">The sequence shown here is derived from an EMBL/GenBank/DDBJ whole genome shotgun (WGS) entry which is preliminary data.</text>
</comment>
<evidence type="ECO:0000313" key="2">
    <source>
        <dbReference type="Proteomes" id="UP000078459"/>
    </source>
</evidence>
<dbReference type="Proteomes" id="UP000078459">
    <property type="component" value="Unassembled WGS sequence"/>
</dbReference>
<gene>
    <name evidence="1" type="ORF">A5893_02335</name>
</gene>
<evidence type="ECO:0008006" key="3">
    <source>
        <dbReference type="Google" id="ProtNLM"/>
    </source>
</evidence>
<dbReference type="RefSeq" id="WP_068821010.1">
    <property type="nucleotide sequence ID" value="NZ_LWHJ01000011.1"/>
</dbReference>
<proteinExistence type="predicted"/>
<reference evidence="1 2" key="2">
    <citation type="submission" date="2016-06" db="EMBL/GenBank/DDBJ databases">
        <title>Pedobacter psychrophilus sp. nov., isolated from Antarctic fragmentary rock.</title>
        <authorList>
            <person name="Svec P."/>
        </authorList>
    </citation>
    <scope>NUCLEOTIDE SEQUENCE [LARGE SCALE GENOMIC DNA]</scope>
    <source>
        <strain evidence="1 2">CCM 8644</strain>
    </source>
</reference>
<dbReference type="AlphaFoldDB" id="A0A179DM48"/>
<dbReference type="InterPro" id="IPR018534">
    <property type="entry name" value="Tet_reg_excision_RteC"/>
</dbReference>
<dbReference type="STRING" id="1826909.A5893_02335"/>
<reference evidence="1 2" key="1">
    <citation type="submission" date="2016-04" db="EMBL/GenBank/DDBJ databases">
        <authorList>
            <person name="Evans L.H."/>
            <person name="Alamgir A."/>
            <person name="Owens N."/>
            <person name="Weber N.D."/>
            <person name="Virtaneva K."/>
            <person name="Barbian K."/>
            <person name="Babar A."/>
            <person name="Rosenke K."/>
        </authorList>
    </citation>
    <scope>NUCLEOTIDE SEQUENCE [LARGE SCALE GENOMIC DNA]</scope>
    <source>
        <strain evidence="1 2">CCM 8644</strain>
    </source>
</reference>
<dbReference type="EMBL" id="LWHJ01000011">
    <property type="protein sequence ID" value="OAQ41978.1"/>
    <property type="molecule type" value="Genomic_DNA"/>
</dbReference>
<organism evidence="1 2">
    <name type="scientific">Pedobacter psychrophilus</name>
    <dbReference type="NCBI Taxonomy" id="1826909"/>
    <lineage>
        <taxon>Bacteria</taxon>
        <taxon>Pseudomonadati</taxon>
        <taxon>Bacteroidota</taxon>
        <taxon>Sphingobacteriia</taxon>
        <taxon>Sphingobacteriales</taxon>
        <taxon>Sphingobacteriaceae</taxon>
        <taxon>Pedobacter</taxon>
    </lineage>
</organism>